<feature type="chain" id="PRO_5047293069" evidence="1">
    <location>
        <begin position="24"/>
        <end position="436"/>
    </location>
</feature>
<keyword evidence="5" id="KW-1185">Reference proteome</keyword>
<dbReference type="Pfam" id="PF13406">
    <property type="entry name" value="SLT_2"/>
    <property type="match status" value="1"/>
</dbReference>
<dbReference type="InterPro" id="IPR031304">
    <property type="entry name" value="SLT_2"/>
</dbReference>
<dbReference type="InterPro" id="IPR036365">
    <property type="entry name" value="PGBD-like_sf"/>
</dbReference>
<accession>A0ABT0Q487</accession>
<feature type="signal peptide" evidence="1">
    <location>
        <begin position="1"/>
        <end position="23"/>
    </location>
</feature>
<comment type="caution">
    <text evidence="4">The sequence shown here is derived from an EMBL/GenBank/DDBJ whole genome shotgun (WGS) entry which is preliminary data.</text>
</comment>
<dbReference type="RefSeq" id="WP_249710791.1">
    <property type="nucleotide sequence ID" value="NZ_JAMFMB010000017.1"/>
</dbReference>
<evidence type="ECO:0000259" key="2">
    <source>
        <dbReference type="Pfam" id="PF01471"/>
    </source>
</evidence>
<protein>
    <submittedName>
        <fullName evidence="4">Lytic murein transglycosylase</fullName>
    </submittedName>
</protein>
<name>A0ABT0Q487_9RHOB</name>
<dbReference type="SUPFAM" id="SSF47090">
    <property type="entry name" value="PGBD-like"/>
    <property type="match status" value="1"/>
</dbReference>
<dbReference type="Gene3D" id="1.10.101.10">
    <property type="entry name" value="PGBD-like superfamily/PGBD"/>
    <property type="match status" value="1"/>
</dbReference>
<proteinExistence type="predicted"/>
<dbReference type="Gene3D" id="1.10.530.10">
    <property type="match status" value="1"/>
</dbReference>
<evidence type="ECO:0000313" key="5">
    <source>
        <dbReference type="Proteomes" id="UP001203880"/>
    </source>
</evidence>
<evidence type="ECO:0000313" key="4">
    <source>
        <dbReference type="EMBL" id="MCL6284684.1"/>
    </source>
</evidence>
<sequence>MINWKSGAVGSFMAALGSTGVVAESLPDPNEQGSFQLALVTTSLRPVARPVPAVGQEVTQVVASNEPFAQWLSAFRGRAQEQGISAATLDQAFAKATIDPEVVRLDRNQSEFSKTIWEYLDSAVSDLRVRNGRAALAKHDAALTQIEARYGVEKEVVTAIWGLESSFGAFRGGNNTIRSLATLAHDTRRAEFFEAELLAALQILEAGDVSARGMKGSWAGAMGHTQFMPSSYHLYAVDFTGDGKRDIWSDDPRDALASTAAYLAGFGWTTGQPWGVEVHLPDGFDYALARRELTRSPSDWAAAGVLDTSGKLVPDHGSASILLPAGADGAAFMIFDNFEVLEKYNTADAYVIGVGYLADRIAGGPVIAADWPRGDRALTFSERKELQRRLTGAGFDTQKIDGRVGPLTINAVRSYQTANGLVPDGYASLRLLERLR</sequence>
<dbReference type="PANTHER" id="PTHR30163:SF8">
    <property type="entry name" value="LYTIC MUREIN TRANSGLYCOSYLASE"/>
    <property type="match status" value="1"/>
</dbReference>
<keyword evidence="1" id="KW-0732">Signal</keyword>
<feature type="domain" description="Peptidoglycan binding-like" evidence="2">
    <location>
        <begin position="382"/>
        <end position="435"/>
    </location>
</feature>
<dbReference type="InterPro" id="IPR011970">
    <property type="entry name" value="MltB_2"/>
</dbReference>
<reference evidence="4" key="1">
    <citation type="submission" date="2022-05" db="EMBL/GenBank/DDBJ databases">
        <authorList>
            <person name="Park J.-S."/>
        </authorList>
    </citation>
    <scope>NUCLEOTIDE SEQUENCE</scope>
    <source>
        <strain evidence="4">2012CJ41-6</strain>
    </source>
</reference>
<gene>
    <name evidence="4" type="ORF">M3P21_14195</name>
</gene>
<feature type="domain" description="Transglycosylase SLT" evidence="3">
    <location>
        <begin position="68"/>
        <end position="359"/>
    </location>
</feature>
<dbReference type="InterPro" id="IPR002477">
    <property type="entry name" value="Peptidoglycan-bd-like"/>
</dbReference>
<evidence type="ECO:0000256" key="1">
    <source>
        <dbReference type="SAM" id="SignalP"/>
    </source>
</evidence>
<dbReference type="InterPro" id="IPR023346">
    <property type="entry name" value="Lysozyme-like_dom_sf"/>
</dbReference>
<dbReference type="Gene3D" id="1.10.8.350">
    <property type="entry name" value="Bacterial muramidase"/>
    <property type="match status" value="1"/>
</dbReference>
<dbReference type="InterPro" id="IPR043426">
    <property type="entry name" value="MltB-like"/>
</dbReference>
<dbReference type="SUPFAM" id="SSF53955">
    <property type="entry name" value="Lysozyme-like"/>
    <property type="match status" value="1"/>
</dbReference>
<dbReference type="InterPro" id="IPR036366">
    <property type="entry name" value="PGBDSf"/>
</dbReference>
<dbReference type="Pfam" id="PF01471">
    <property type="entry name" value="PG_binding_1"/>
    <property type="match status" value="1"/>
</dbReference>
<dbReference type="CDD" id="cd13399">
    <property type="entry name" value="Slt35-like"/>
    <property type="match status" value="1"/>
</dbReference>
<dbReference type="EMBL" id="JAMFMB010000017">
    <property type="protein sequence ID" value="MCL6284684.1"/>
    <property type="molecule type" value="Genomic_DNA"/>
</dbReference>
<dbReference type="PANTHER" id="PTHR30163">
    <property type="entry name" value="MEMBRANE-BOUND LYTIC MUREIN TRANSGLYCOSYLASE B"/>
    <property type="match status" value="1"/>
</dbReference>
<evidence type="ECO:0000259" key="3">
    <source>
        <dbReference type="Pfam" id="PF13406"/>
    </source>
</evidence>
<organism evidence="4 5">
    <name type="scientific">Ruegeria spongiae</name>
    <dbReference type="NCBI Taxonomy" id="2942209"/>
    <lineage>
        <taxon>Bacteria</taxon>
        <taxon>Pseudomonadati</taxon>
        <taxon>Pseudomonadota</taxon>
        <taxon>Alphaproteobacteria</taxon>
        <taxon>Rhodobacterales</taxon>
        <taxon>Roseobacteraceae</taxon>
        <taxon>Ruegeria</taxon>
    </lineage>
</organism>
<dbReference type="Proteomes" id="UP001203880">
    <property type="component" value="Unassembled WGS sequence"/>
</dbReference>
<dbReference type="NCBIfam" id="TIGR02283">
    <property type="entry name" value="MltB_2"/>
    <property type="match status" value="1"/>
</dbReference>